<evidence type="ECO:0000256" key="3">
    <source>
        <dbReference type="SAM" id="MobiDB-lite"/>
    </source>
</evidence>
<evidence type="ECO:0008006" key="6">
    <source>
        <dbReference type="Google" id="ProtNLM"/>
    </source>
</evidence>
<evidence type="ECO:0000256" key="2">
    <source>
        <dbReference type="ARBA" id="ARBA00022737"/>
    </source>
</evidence>
<dbReference type="PANTHER" id="PTHR18849">
    <property type="entry name" value="LEUCINE RICH REPEAT PROTEIN"/>
    <property type="match status" value="1"/>
</dbReference>
<dbReference type="SUPFAM" id="SSF52058">
    <property type="entry name" value="L domain-like"/>
    <property type="match status" value="1"/>
</dbReference>
<dbReference type="GO" id="GO:0005737">
    <property type="term" value="C:cytoplasm"/>
    <property type="evidence" value="ECO:0007669"/>
    <property type="project" value="TreeGrafter"/>
</dbReference>
<dbReference type="Pfam" id="PF14580">
    <property type="entry name" value="LRR_9"/>
    <property type="match status" value="1"/>
</dbReference>
<reference evidence="4 5" key="1">
    <citation type="submission" date="2024-02" db="EMBL/GenBank/DDBJ databases">
        <title>Chromosome-scale genome assembly of the rough periwinkle Littorina saxatilis.</title>
        <authorList>
            <person name="De Jode A."/>
            <person name="Faria R."/>
            <person name="Formenti G."/>
            <person name="Sims Y."/>
            <person name="Smith T.P."/>
            <person name="Tracey A."/>
            <person name="Wood J.M.D."/>
            <person name="Zagrodzka Z.B."/>
            <person name="Johannesson K."/>
            <person name="Butlin R.K."/>
            <person name="Leder E.H."/>
        </authorList>
    </citation>
    <scope>NUCLEOTIDE SEQUENCE [LARGE SCALE GENOMIC DNA]</scope>
    <source>
        <strain evidence="4">Snail1</strain>
        <tissue evidence="4">Muscle</tissue>
    </source>
</reference>
<dbReference type="InterPro" id="IPR001611">
    <property type="entry name" value="Leu-rich_rpt"/>
</dbReference>
<proteinExistence type="predicted"/>
<keyword evidence="1" id="KW-0433">Leucine-rich repeat</keyword>
<dbReference type="AlphaFoldDB" id="A0AAN9C2I9"/>
<protein>
    <recommendedName>
        <fullName evidence="6">Leucine-rich repeat-containing protein 61</fullName>
    </recommendedName>
</protein>
<dbReference type="InterPro" id="IPR032675">
    <property type="entry name" value="LRR_dom_sf"/>
</dbReference>
<evidence type="ECO:0000313" key="4">
    <source>
        <dbReference type="EMBL" id="KAK7116318.1"/>
    </source>
</evidence>
<feature type="region of interest" description="Disordered" evidence="3">
    <location>
        <begin position="239"/>
        <end position="262"/>
    </location>
</feature>
<dbReference type="Gene3D" id="3.80.10.10">
    <property type="entry name" value="Ribonuclease Inhibitor"/>
    <property type="match status" value="1"/>
</dbReference>
<organism evidence="4 5">
    <name type="scientific">Littorina saxatilis</name>
    <dbReference type="NCBI Taxonomy" id="31220"/>
    <lineage>
        <taxon>Eukaryota</taxon>
        <taxon>Metazoa</taxon>
        <taxon>Spiralia</taxon>
        <taxon>Lophotrochozoa</taxon>
        <taxon>Mollusca</taxon>
        <taxon>Gastropoda</taxon>
        <taxon>Caenogastropoda</taxon>
        <taxon>Littorinimorpha</taxon>
        <taxon>Littorinoidea</taxon>
        <taxon>Littorinidae</taxon>
        <taxon>Littorina</taxon>
    </lineage>
</organism>
<gene>
    <name evidence="4" type="ORF">V1264_002022</name>
</gene>
<keyword evidence="5" id="KW-1185">Reference proteome</keyword>
<dbReference type="PROSITE" id="PS51450">
    <property type="entry name" value="LRR"/>
    <property type="match status" value="3"/>
</dbReference>
<sequence>MSVQDGRITKALLKSISGEFDLESIHTLLLHDLGITDLGCLGQCTVLERLDLSKNNVTKLHKLAGLSCLQALNLSANRISSLDGLQSLENLRSLNLAGNLIGSVSCLRCLCRMEHLKDLRLRDEAHGLSNPACMPSTYVNNVISLFPNLLVLDGHRIRGQGSELFYICQNLDKTLNGFGNGSEINVPLMDMSRLPSSLWRLPEKTLVGQHNKAEEQLQDLLISCSNVSAKAAERLQELQLTSSTDTMEKDHPVAMDTTDNAS</sequence>
<dbReference type="Proteomes" id="UP001374579">
    <property type="component" value="Unassembled WGS sequence"/>
</dbReference>
<dbReference type="EMBL" id="JBAMIC010000001">
    <property type="protein sequence ID" value="KAK7116318.1"/>
    <property type="molecule type" value="Genomic_DNA"/>
</dbReference>
<accession>A0AAN9C2I9</accession>
<evidence type="ECO:0000256" key="1">
    <source>
        <dbReference type="ARBA" id="ARBA00022614"/>
    </source>
</evidence>
<name>A0AAN9C2I9_9CAEN</name>
<comment type="caution">
    <text evidence="4">The sequence shown here is derived from an EMBL/GenBank/DDBJ whole genome shotgun (WGS) entry which is preliminary data.</text>
</comment>
<dbReference type="PANTHER" id="PTHR18849:SF8">
    <property type="entry name" value="LEUCINE-RICH REPEAT-CONTAINING PROTEIN 61"/>
    <property type="match status" value="1"/>
</dbReference>
<dbReference type="GO" id="GO:0036158">
    <property type="term" value="P:outer dynein arm assembly"/>
    <property type="evidence" value="ECO:0007669"/>
    <property type="project" value="TreeGrafter"/>
</dbReference>
<evidence type="ECO:0000313" key="5">
    <source>
        <dbReference type="Proteomes" id="UP001374579"/>
    </source>
</evidence>
<keyword evidence="2" id="KW-0677">Repeat</keyword>